<accession>A0A0D0AZG6</accession>
<dbReference type="InParanoid" id="A0A0D0AZG6"/>
<dbReference type="AlphaFoldDB" id="A0A0D0AZG6"/>
<keyword evidence="2" id="KW-1185">Reference proteome</keyword>
<reference evidence="1 2" key="1">
    <citation type="submission" date="2014-04" db="EMBL/GenBank/DDBJ databases">
        <authorList>
            <consortium name="DOE Joint Genome Institute"/>
            <person name="Kuo A."/>
            <person name="Ruytinx J."/>
            <person name="Rineau F."/>
            <person name="Colpaert J."/>
            <person name="Kohler A."/>
            <person name="Nagy L.G."/>
            <person name="Floudas D."/>
            <person name="Copeland A."/>
            <person name="Barry K.W."/>
            <person name="Cichocki N."/>
            <person name="Veneault-Fourrey C."/>
            <person name="LaButti K."/>
            <person name="Lindquist E.A."/>
            <person name="Lipzen A."/>
            <person name="Lundell T."/>
            <person name="Morin E."/>
            <person name="Murat C."/>
            <person name="Sun H."/>
            <person name="Tunlid A."/>
            <person name="Henrissat B."/>
            <person name="Grigoriev I.V."/>
            <person name="Hibbett D.S."/>
            <person name="Martin F."/>
            <person name="Nordberg H.P."/>
            <person name="Cantor M.N."/>
            <person name="Hua S.X."/>
        </authorList>
    </citation>
    <scope>NUCLEOTIDE SEQUENCE [LARGE SCALE GENOMIC DNA]</scope>
    <source>
        <strain evidence="1 2">UH-Slu-Lm8-n1</strain>
    </source>
</reference>
<dbReference type="EMBL" id="KN835220">
    <property type="protein sequence ID" value="KIK43159.1"/>
    <property type="molecule type" value="Genomic_DNA"/>
</dbReference>
<dbReference type="Proteomes" id="UP000054485">
    <property type="component" value="Unassembled WGS sequence"/>
</dbReference>
<proteinExistence type="predicted"/>
<sequence>MTVLAVFEYAGYVRGDLYWFTFLRKELARSYQGDVVPINANASSQAYSVTWKEGSQSRKSAISKSARKYLDRRPD</sequence>
<protein>
    <submittedName>
        <fullName evidence="1">Uncharacterized protein</fullName>
    </submittedName>
</protein>
<organism evidence="1 2">
    <name type="scientific">Suillus luteus UH-Slu-Lm8-n1</name>
    <dbReference type="NCBI Taxonomy" id="930992"/>
    <lineage>
        <taxon>Eukaryota</taxon>
        <taxon>Fungi</taxon>
        <taxon>Dikarya</taxon>
        <taxon>Basidiomycota</taxon>
        <taxon>Agaricomycotina</taxon>
        <taxon>Agaricomycetes</taxon>
        <taxon>Agaricomycetidae</taxon>
        <taxon>Boletales</taxon>
        <taxon>Suillineae</taxon>
        <taxon>Suillaceae</taxon>
        <taxon>Suillus</taxon>
    </lineage>
</organism>
<evidence type="ECO:0000313" key="2">
    <source>
        <dbReference type="Proteomes" id="UP000054485"/>
    </source>
</evidence>
<dbReference type="HOGENOM" id="CLU_2672787_0_0_1"/>
<evidence type="ECO:0000313" key="1">
    <source>
        <dbReference type="EMBL" id="KIK43159.1"/>
    </source>
</evidence>
<reference evidence="2" key="2">
    <citation type="submission" date="2015-01" db="EMBL/GenBank/DDBJ databases">
        <title>Evolutionary Origins and Diversification of the Mycorrhizal Mutualists.</title>
        <authorList>
            <consortium name="DOE Joint Genome Institute"/>
            <consortium name="Mycorrhizal Genomics Consortium"/>
            <person name="Kohler A."/>
            <person name="Kuo A."/>
            <person name="Nagy L.G."/>
            <person name="Floudas D."/>
            <person name="Copeland A."/>
            <person name="Barry K.W."/>
            <person name="Cichocki N."/>
            <person name="Veneault-Fourrey C."/>
            <person name="LaButti K."/>
            <person name="Lindquist E.A."/>
            <person name="Lipzen A."/>
            <person name="Lundell T."/>
            <person name="Morin E."/>
            <person name="Murat C."/>
            <person name="Riley R."/>
            <person name="Ohm R."/>
            <person name="Sun H."/>
            <person name="Tunlid A."/>
            <person name="Henrissat B."/>
            <person name="Grigoriev I.V."/>
            <person name="Hibbett D.S."/>
            <person name="Martin F."/>
        </authorList>
    </citation>
    <scope>NUCLEOTIDE SEQUENCE [LARGE SCALE GENOMIC DNA]</scope>
    <source>
        <strain evidence="2">UH-Slu-Lm8-n1</strain>
    </source>
</reference>
<name>A0A0D0AZG6_9AGAM</name>
<gene>
    <name evidence="1" type="ORF">CY34DRAFT_804165</name>
</gene>